<dbReference type="AlphaFoldDB" id="A0A251TJN1"/>
<dbReference type="Proteomes" id="UP000215914">
    <property type="component" value="Chromosome 10"/>
</dbReference>
<protein>
    <submittedName>
        <fullName evidence="1">Late embryogenesis abundant protein, LEA_3 subgroup</fullName>
    </submittedName>
    <submittedName>
        <fullName evidence="2">Putative late embryogenesis abundant protein, LEA5-type</fullName>
    </submittedName>
</protein>
<evidence type="ECO:0000313" key="2">
    <source>
        <dbReference type="EMBL" id="OTG10201.1"/>
    </source>
</evidence>
<dbReference type="GO" id="GO:0006950">
    <property type="term" value="P:response to stress"/>
    <property type="evidence" value="ECO:0000318"/>
    <property type="project" value="GO_Central"/>
</dbReference>
<dbReference type="OMA" id="RSNMMMN"/>
<gene>
    <name evidence="2" type="ORF">HannXRQ_Chr10g0284991</name>
    <name evidence="1" type="ORF">HanXRQr2_Chr10g0425921</name>
</gene>
<dbReference type="InParanoid" id="A0A251TJN1"/>
<dbReference type="Gramene" id="mRNA:HanXRQr2_Chr10g0425921">
    <property type="protein sequence ID" value="mRNA:HanXRQr2_Chr10g0425921"/>
    <property type="gene ID" value="HanXRQr2_Chr10g0425921"/>
</dbReference>
<dbReference type="EMBL" id="CM007899">
    <property type="protein sequence ID" value="OTG10201.1"/>
    <property type="molecule type" value="Genomic_DNA"/>
</dbReference>
<proteinExistence type="predicted"/>
<name>A0A251TJN1_HELAN</name>
<reference evidence="1" key="3">
    <citation type="submission" date="2020-06" db="EMBL/GenBank/DDBJ databases">
        <title>Helianthus annuus Genome sequencing and assembly Release 2.</title>
        <authorList>
            <person name="Gouzy J."/>
            <person name="Langlade N."/>
            <person name="Munos S."/>
        </authorList>
    </citation>
    <scope>NUCLEOTIDE SEQUENCE</scope>
    <source>
        <tissue evidence="1">Leaves</tissue>
    </source>
</reference>
<organism evidence="2 3">
    <name type="scientific">Helianthus annuus</name>
    <name type="common">Common sunflower</name>
    <dbReference type="NCBI Taxonomy" id="4232"/>
    <lineage>
        <taxon>Eukaryota</taxon>
        <taxon>Viridiplantae</taxon>
        <taxon>Streptophyta</taxon>
        <taxon>Embryophyta</taxon>
        <taxon>Tracheophyta</taxon>
        <taxon>Spermatophyta</taxon>
        <taxon>Magnoliopsida</taxon>
        <taxon>eudicotyledons</taxon>
        <taxon>Gunneridae</taxon>
        <taxon>Pentapetalae</taxon>
        <taxon>asterids</taxon>
        <taxon>campanulids</taxon>
        <taxon>Asterales</taxon>
        <taxon>Asteraceae</taxon>
        <taxon>Asteroideae</taxon>
        <taxon>Heliantheae alliance</taxon>
        <taxon>Heliantheae</taxon>
        <taxon>Helianthus</taxon>
    </lineage>
</organism>
<dbReference type="EMBL" id="MNCJ02000325">
    <property type="protein sequence ID" value="KAF5785213.1"/>
    <property type="molecule type" value="Genomic_DNA"/>
</dbReference>
<dbReference type="FunCoup" id="A0A251TJN1">
    <property type="interactions" value="888"/>
</dbReference>
<evidence type="ECO:0000313" key="3">
    <source>
        <dbReference type="Proteomes" id="UP000215914"/>
    </source>
</evidence>
<keyword evidence="3" id="KW-1185">Reference proteome</keyword>
<dbReference type="PANTHER" id="PTHR33509:SF41">
    <property type="entry name" value="LATE EMBRYOGENESIS ABUNDANT PROTEIN, LEA_3 SUBGROUP"/>
    <property type="match status" value="1"/>
</dbReference>
<dbReference type="OrthoDB" id="1693956at2759"/>
<dbReference type="PANTHER" id="PTHR33509">
    <property type="entry name" value="LATE EMBRYOGENIS ABUNDANT PROTEIN 2-RELATED"/>
    <property type="match status" value="1"/>
</dbReference>
<evidence type="ECO:0000313" key="1">
    <source>
        <dbReference type="EMBL" id="KAF5785213.1"/>
    </source>
</evidence>
<sequence>MLHQRPQEHKFYSLRRSFNQFFIGQMASAKRISSFIVDQLSGVARRGFATGRQGSVNGGVKVSGGAMMKKAAGEESKKSSSWVPDPITGYYKPEGQINPVDATELRELPLKLKNRRN</sequence>
<dbReference type="Pfam" id="PF03242">
    <property type="entry name" value="LEA_3a"/>
    <property type="match status" value="1"/>
</dbReference>
<reference evidence="2" key="2">
    <citation type="submission" date="2017-02" db="EMBL/GenBank/DDBJ databases">
        <title>Sunflower complete genome.</title>
        <authorList>
            <person name="Langlade N."/>
            <person name="Munos S."/>
        </authorList>
    </citation>
    <scope>NUCLEOTIDE SEQUENCE [LARGE SCALE GENOMIC DNA]</scope>
    <source>
        <tissue evidence="2">Leaves</tissue>
    </source>
</reference>
<accession>A0A251TJN1</accession>
<reference evidence="1 3" key="1">
    <citation type="journal article" date="2017" name="Nature">
        <title>The sunflower genome provides insights into oil metabolism, flowering and Asterid evolution.</title>
        <authorList>
            <person name="Badouin H."/>
            <person name="Gouzy J."/>
            <person name="Grassa C.J."/>
            <person name="Murat F."/>
            <person name="Staton S.E."/>
            <person name="Cottret L."/>
            <person name="Lelandais-Briere C."/>
            <person name="Owens G.L."/>
            <person name="Carrere S."/>
            <person name="Mayjonade B."/>
            <person name="Legrand L."/>
            <person name="Gill N."/>
            <person name="Kane N.C."/>
            <person name="Bowers J.E."/>
            <person name="Hubner S."/>
            <person name="Bellec A."/>
            <person name="Berard A."/>
            <person name="Berges H."/>
            <person name="Blanchet N."/>
            <person name="Boniface M.C."/>
            <person name="Brunel D."/>
            <person name="Catrice O."/>
            <person name="Chaidir N."/>
            <person name="Claudel C."/>
            <person name="Donnadieu C."/>
            <person name="Faraut T."/>
            <person name="Fievet G."/>
            <person name="Helmstetter N."/>
            <person name="King M."/>
            <person name="Knapp S.J."/>
            <person name="Lai Z."/>
            <person name="Le Paslier M.C."/>
            <person name="Lippi Y."/>
            <person name="Lorenzon L."/>
            <person name="Mandel J.R."/>
            <person name="Marage G."/>
            <person name="Marchand G."/>
            <person name="Marquand E."/>
            <person name="Bret-Mestries E."/>
            <person name="Morien E."/>
            <person name="Nambeesan S."/>
            <person name="Nguyen T."/>
            <person name="Pegot-Espagnet P."/>
            <person name="Pouilly N."/>
            <person name="Raftis F."/>
            <person name="Sallet E."/>
            <person name="Schiex T."/>
            <person name="Thomas J."/>
            <person name="Vandecasteele C."/>
            <person name="Vares D."/>
            <person name="Vear F."/>
            <person name="Vautrin S."/>
            <person name="Crespi M."/>
            <person name="Mangin B."/>
            <person name="Burke J.M."/>
            <person name="Salse J."/>
            <person name="Munos S."/>
            <person name="Vincourt P."/>
            <person name="Rieseberg L.H."/>
            <person name="Langlade N.B."/>
        </authorList>
    </citation>
    <scope>NUCLEOTIDE SEQUENCE [LARGE SCALE GENOMIC DNA]</scope>
    <source>
        <strain evidence="3">cv. SF193</strain>
        <tissue evidence="1">Leaves</tissue>
    </source>
</reference>
<dbReference type="InterPro" id="IPR004926">
    <property type="entry name" value="LEA_3a"/>
</dbReference>